<dbReference type="EMBL" id="MSZU01000114">
    <property type="protein sequence ID" value="OMP82067.1"/>
    <property type="molecule type" value="Genomic_DNA"/>
</dbReference>
<evidence type="ECO:0000313" key="8">
    <source>
        <dbReference type="EMBL" id="OMP82067.1"/>
    </source>
</evidence>
<dbReference type="GO" id="GO:0004601">
    <property type="term" value="F:peroxidase activity"/>
    <property type="evidence" value="ECO:0007669"/>
    <property type="project" value="UniProtKB-KW"/>
</dbReference>
<dbReference type="GO" id="GO:0020037">
    <property type="term" value="F:heme binding"/>
    <property type="evidence" value="ECO:0007669"/>
    <property type="project" value="UniProtKB-UniRule"/>
</dbReference>
<evidence type="ECO:0000256" key="6">
    <source>
        <dbReference type="RuleBase" id="RU363051"/>
    </source>
</evidence>
<dbReference type="InterPro" id="IPR002207">
    <property type="entry name" value="Peroxidase_I"/>
</dbReference>
<dbReference type="InterPro" id="IPR010255">
    <property type="entry name" value="Haem_peroxidase_sf"/>
</dbReference>
<dbReference type="InterPro" id="IPR044831">
    <property type="entry name" value="Ccp1-like"/>
</dbReference>
<sequence length="556" mass="58749">MKTVALAGLGLLQALPSTAEYVWPSKYDYLEDLRYLQTGYIRNGFIDGVNPCSFSSAGAGRQTAAEWVRTAYHDMSTHDAATGTGGLDASIMFETERDENVGDAFNGTFGFTNNYYNIRASAADLIALSTVIAVGNCGGPKIPFRVGRIDATEAGPTGVPKPDQDIDTHTQIFAKAGFNTSDMIAMVACGHSLGGVHGKDFPEITLNSSETNFVHFETANHFESFDNAVVTEYLDGSTSNPLAVGTNATTNSDARVFAADNNATMHTLADPATFQSTCADILARMIDTVPASNPALEDTFATAPIAIKPYIDALALVNATHLSLTGRIRVHAAADAYADQTVHLTYVPARDAASNDNSTLNTTIATTRATFQLGTSSGLPSRAQDELFAWHEFAAVLPAASGIAAFNVSVVRGSTGEEQTYDNAGTGGYAVDDGVMYLPKRSCAAEVEGEDAARDMTIKVAVRKDAIGDEKVAVEVVKKVARVGVRVPALVVERWEEAEGGAGRVDEGEWVVVEVGGRLEGDSLSTTFDVVVGERKVEFQKTGPLLDQACGAAAAV</sequence>
<keyword evidence="4" id="KW-0479">Metal-binding</keyword>
<keyword evidence="3 6" id="KW-0575">Peroxidase</keyword>
<keyword evidence="4" id="KW-0408">Iron</keyword>
<proteinExistence type="inferred from homology"/>
<dbReference type="OrthoDB" id="5985073at2759"/>
<accession>A0A1S8B3D3</accession>
<name>A0A1S8B3D3_9PEZI</name>
<dbReference type="PANTHER" id="PTHR31356">
    <property type="entry name" value="THYLAKOID LUMENAL 29 KDA PROTEIN, CHLOROPLASTIC-RELATED"/>
    <property type="match status" value="1"/>
</dbReference>
<dbReference type="STRING" id="420778.A0A1S8B3D3"/>
<keyword evidence="6" id="KW-0732">Signal</keyword>
<dbReference type="GO" id="GO:0042744">
    <property type="term" value="P:hydrogen peroxide catabolic process"/>
    <property type="evidence" value="ECO:0007669"/>
    <property type="project" value="TreeGrafter"/>
</dbReference>
<dbReference type="Proteomes" id="UP000190776">
    <property type="component" value="Unassembled WGS sequence"/>
</dbReference>
<feature type="domain" description="Plant heme peroxidase family profile" evidence="7">
    <location>
        <begin position="121"/>
        <end position="417"/>
    </location>
</feature>
<dbReference type="PROSITE" id="PS50873">
    <property type="entry name" value="PEROXIDASE_4"/>
    <property type="match status" value="1"/>
</dbReference>
<feature type="chain" id="PRO_5011823477" description="Peroxidase" evidence="6">
    <location>
        <begin position="20"/>
        <end position="556"/>
    </location>
</feature>
<evidence type="ECO:0000256" key="3">
    <source>
        <dbReference type="ARBA" id="ARBA00022559"/>
    </source>
</evidence>
<evidence type="ECO:0000256" key="1">
    <source>
        <dbReference type="ARBA" id="ARBA00003917"/>
    </source>
</evidence>
<evidence type="ECO:0000256" key="2">
    <source>
        <dbReference type="ARBA" id="ARBA00005997"/>
    </source>
</evidence>
<dbReference type="AlphaFoldDB" id="A0A1S8B3D3"/>
<dbReference type="PANTHER" id="PTHR31356:SF53">
    <property type="entry name" value="HEME PEROXIDASE"/>
    <property type="match status" value="1"/>
</dbReference>
<evidence type="ECO:0000313" key="9">
    <source>
        <dbReference type="Proteomes" id="UP000190776"/>
    </source>
</evidence>
<evidence type="ECO:0000256" key="5">
    <source>
        <dbReference type="ARBA" id="ARBA00023002"/>
    </source>
</evidence>
<dbReference type="PRINTS" id="PR00459">
    <property type="entry name" value="ASPEROXIDASE"/>
</dbReference>
<dbReference type="SUPFAM" id="SSF48113">
    <property type="entry name" value="Heme-dependent peroxidases"/>
    <property type="match status" value="1"/>
</dbReference>
<keyword evidence="4" id="KW-0349">Heme</keyword>
<comment type="similarity">
    <text evidence="2">Belongs to the peroxidase family. Cytochrome c peroxidase subfamily.</text>
</comment>
<dbReference type="EC" id="1.11.1.-" evidence="6"/>
<dbReference type="GO" id="GO:0000302">
    <property type="term" value="P:response to reactive oxygen species"/>
    <property type="evidence" value="ECO:0007669"/>
    <property type="project" value="TreeGrafter"/>
</dbReference>
<organism evidence="8 9">
    <name type="scientific">Diplodia seriata</name>
    <dbReference type="NCBI Taxonomy" id="420778"/>
    <lineage>
        <taxon>Eukaryota</taxon>
        <taxon>Fungi</taxon>
        <taxon>Dikarya</taxon>
        <taxon>Ascomycota</taxon>
        <taxon>Pezizomycotina</taxon>
        <taxon>Dothideomycetes</taxon>
        <taxon>Dothideomycetes incertae sedis</taxon>
        <taxon>Botryosphaeriales</taxon>
        <taxon>Botryosphaeriaceae</taxon>
        <taxon>Diplodia</taxon>
    </lineage>
</organism>
<feature type="signal peptide" evidence="6">
    <location>
        <begin position="1"/>
        <end position="19"/>
    </location>
</feature>
<evidence type="ECO:0000256" key="4">
    <source>
        <dbReference type="ARBA" id="ARBA00022617"/>
    </source>
</evidence>
<dbReference type="Gene3D" id="1.10.520.10">
    <property type="match status" value="1"/>
</dbReference>
<reference evidence="8 9" key="1">
    <citation type="submission" date="2017-01" db="EMBL/GenBank/DDBJ databases">
        <title>Draft genome sequence of Diplodia seriata F98.1, a fungal species involved in grapevine trunk diseases.</title>
        <authorList>
            <person name="Robert-Siegwald G."/>
            <person name="Vallet J."/>
            <person name="Abou-Mansour E."/>
            <person name="Xu J."/>
            <person name="Rey P."/>
            <person name="Bertsch C."/>
            <person name="Rego C."/>
            <person name="Larignon P."/>
            <person name="Fontaine F."/>
            <person name="Lebrun M.-H."/>
        </authorList>
    </citation>
    <scope>NUCLEOTIDE SEQUENCE [LARGE SCALE GENOMIC DNA]</scope>
    <source>
        <strain evidence="8 9">F98.1</strain>
    </source>
</reference>
<dbReference type="Gene3D" id="1.10.420.10">
    <property type="entry name" value="Peroxidase, domain 2"/>
    <property type="match status" value="1"/>
</dbReference>
<dbReference type="GO" id="GO:0046872">
    <property type="term" value="F:metal ion binding"/>
    <property type="evidence" value="ECO:0007669"/>
    <property type="project" value="UniProtKB-UniRule"/>
</dbReference>
<keyword evidence="5 6" id="KW-0560">Oxidoreductase</keyword>
<gene>
    <name evidence="8" type="ORF">BK809_0006377</name>
</gene>
<dbReference type="PRINTS" id="PR00458">
    <property type="entry name" value="PEROXIDASE"/>
</dbReference>
<dbReference type="GO" id="GO:0034599">
    <property type="term" value="P:cellular response to oxidative stress"/>
    <property type="evidence" value="ECO:0007669"/>
    <property type="project" value="InterPro"/>
</dbReference>
<evidence type="ECO:0000259" key="7">
    <source>
        <dbReference type="PROSITE" id="PS50873"/>
    </source>
</evidence>
<comment type="function">
    <text evidence="1">Destroys radicals which are normally produced within the cells and which are toxic to biological systems.</text>
</comment>
<dbReference type="InterPro" id="IPR002016">
    <property type="entry name" value="Haem_peroxidase"/>
</dbReference>
<protein>
    <recommendedName>
        <fullName evidence="6">Peroxidase</fullName>
        <ecNumber evidence="6">1.11.1.-</ecNumber>
    </recommendedName>
</protein>
<dbReference type="Pfam" id="PF00141">
    <property type="entry name" value="peroxidase"/>
    <property type="match status" value="1"/>
</dbReference>
<comment type="caution">
    <text evidence="8">The sequence shown here is derived from an EMBL/GenBank/DDBJ whole genome shotgun (WGS) entry which is preliminary data.</text>
</comment>